<dbReference type="AlphaFoldDB" id="A0A6A6ZHY4"/>
<dbReference type="EMBL" id="MU006240">
    <property type="protein sequence ID" value="KAF2820650.1"/>
    <property type="molecule type" value="Genomic_DNA"/>
</dbReference>
<accession>A0A6A6ZHY4</accession>
<evidence type="ECO:0008006" key="3">
    <source>
        <dbReference type="Google" id="ProtNLM"/>
    </source>
</evidence>
<dbReference type="Proteomes" id="UP000799424">
    <property type="component" value="Unassembled WGS sequence"/>
</dbReference>
<dbReference type="SUPFAM" id="SSF54695">
    <property type="entry name" value="POZ domain"/>
    <property type="match status" value="1"/>
</dbReference>
<evidence type="ECO:0000313" key="1">
    <source>
        <dbReference type="EMBL" id="KAF2820650.1"/>
    </source>
</evidence>
<evidence type="ECO:0000313" key="2">
    <source>
        <dbReference type="Proteomes" id="UP000799424"/>
    </source>
</evidence>
<dbReference type="OrthoDB" id="194443at2759"/>
<name>A0A6A6ZHY4_9PLEO</name>
<dbReference type="InterPro" id="IPR011333">
    <property type="entry name" value="SKP1/BTB/POZ_sf"/>
</dbReference>
<dbReference type="PANTHER" id="PTHR47843:SF2">
    <property type="entry name" value="BTB DOMAIN-CONTAINING PROTEIN"/>
    <property type="match status" value="1"/>
</dbReference>
<keyword evidence="2" id="KW-1185">Reference proteome</keyword>
<protein>
    <recommendedName>
        <fullName evidence="3">BTB domain-containing protein</fullName>
    </recommendedName>
</protein>
<dbReference type="PANTHER" id="PTHR47843">
    <property type="entry name" value="BTB DOMAIN-CONTAINING PROTEIN-RELATED"/>
    <property type="match status" value="1"/>
</dbReference>
<reference evidence="1" key="1">
    <citation type="journal article" date="2020" name="Stud. Mycol.">
        <title>101 Dothideomycetes genomes: a test case for predicting lifestyles and emergence of pathogens.</title>
        <authorList>
            <person name="Haridas S."/>
            <person name="Albert R."/>
            <person name="Binder M."/>
            <person name="Bloem J."/>
            <person name="Labutti K."/>
            <person name="Salamov A."/>
            <person name="Andreopoulos B."/>
            <person name="Baker S."/>
            <person name="Barry K."/>
            <person name="Bills G."/>
            <person name="Bluhm B."/>
            <person name="Cannon C."/>
            <person name="Castanera R."/>
            <person name="Culley D."/>
            <person name="Daum C."/>
            <person name="Ezra D."/>
            <person name="Gonzalez J."/>
            <person name="Henrissat B."/>
            <person name="Kuo A."/>
            <person name="Liang C."/>
            <person name="Lipzen A."/>
            <person name="Lutzoni F."/>
            <person name="Magnuson J."/>
            <person name="Mondo S."/>
            <person name="Nolan M."/>
            <person name="Ohm R."/>
            <person name="Pangilinan J."/>
            <person name="Park H.-J."/>
            <person name="Ramirez L."/>
            <person name="Alfaro M."/>
            <person name="Sun H."/>
            <person name="Tritt A."/>
            <person name="Yoshinaga Y."/>
            <person name="Zwiers L.-H."/>
            <person name="Turgeon B."/>
            <person name="Goodwin S."/>
            <person name="Spatafora J."/>
            <person name="Crous P."/>
            <person name="Grigoriev I."/>
        </authorList>
    </citation>
    <scope>NUCLEOTIDE SEQUENCE</scope>
    <source>
        <strain evidence="1">CBS 113818</strain>
    </source>
</reference>
<proteinExistence type="predicted"/>
<dbReference type="Gene3D" id="3.30.710.10">
    <property type="entry name" value="Potassium Channel Kv1.1, Chain A"/>
    <property type="match status" value="1"/>
</dbReference>
<organism evidence="1 2">
    <name type="scientific">Ophiobolus disseminans</name>
    <dbReference type="NCBI Taxonomy" id="1469910"/>
    <lineage>
        <taxon>Eukaryota</taxon>
        <taxon>Fungi</taxon>
        <taxon>Dikarya</taxon>
        <taxon>Ascomycota</taxon>
        <taxon>Pezizomycotina</taxon>
        <taxon>Dothideomycetes</taxon>
        <taxon>Pleosporomycetidae</taxon>
        <taxon>Pleosporales</taxon>
        <taxon>Pleosporineae</taxon>
        <taxon>Phaeosphaeriaceae</taxon>
        <taxon>Ophiobolus</taxon>
    </lineage>
</organism>
<sequence>MTPNPVAPFKAPDAKDLSVCKGPYTQAPSTCYMPKDIIEINICDPHTQKKKTYEIPRALLEWHSSYFAAALDPENDFMRNADGKIGLEGDFQVFDAFVCWLYTGRVKDPPESFENATWSDIYLPHLLLSKIWVFADMRGVPGLANTAIDMLHENVAAVWAVSESVVSYVYKNTLAGAQLRKFLVDAFVLTKSPDSFLDSMEADVIPSQFLMDALPHLISRGKDAKNIGRTAWAKLDRCQWHDHSGPGGKLRFESRK</sequence>
<gene>
    <name evidence="1" type="ORF">CC86DRAFT_116306</name>
</gene>